<dbReference type="Gene3D" id="1.10.10.10">
    <property type="entry name" value="Winged helix-like DNA-binding domain superfamily/Winged helix DNA-binding domain"/>
    <property type="match status" value="1"/>
</dbReference>
<dbReference type="Gene3D" id="3.30.530.20">
    <property type="match status" value="1"/>
</dbReference>
<proteinExistence type="inferred from homology"/>
<comment type="caution">
    <text evidence="3">The sequence shown here is derived from an EMBL/GenBank/DDBJ whole genome shotgun (WGS) entry which is preliminary data.</text>
</comment>
<evidence type="ECO:0000256" key="1">
    <source>
        <dbReference type="ARBA" id="ARBA00006817"/>
    </source>
</evidence>
<dbReference type="PANTHER" id="PTHR38600:SF1">
    <property type="entry name" value="TRANSCRIPTIONAL REGULATORY PROTEIN"/>
    <property type="match status" value="1"/>
</dbReference>
<dbReference type="OrthoDB" id="9815653at2"/>
<reference evidence="3 4" key="1">
    <citation type="submission" date="2018-03" db="EMBL/GenBank/DDBJ databases">
        <title>Genomic Encyclopedia of Archaeal and Bacterial Type Strains, Phase II (KMG-II): from individual species to whole genera.</title>
        <authorList>
            <person name="Goeker M."/>
        </authorList>
    </citation>
    <scope>NUCLEOTIDE SEQUENCE [LARGE SCALE GENOMIC DNA]</scope>
    <source>
        <strain evidence="3 4">DSM 29318</strain>
    </source>
</reference>
<dbReference type="InterPro" id="IPR001845">
    <property type="entry name" value="HTH_ArsR_DNA-bd_dom"/>
</dbReference>
<sequence length="262" mass="29081">MDSVFKALADPSRRLLLDALRREDGQTLSQLEAGLAMSRFGVAKHLKALEAAGLVTRVRRGRLIHHYLNAVPLAEALERWIEPFRVAPAVGAILDLKARLETDMYPAPDFVLRTYIRCSQNALWDALTDAGTYDKWNFLGQSAARNGGLVIYRTPDGTETLHARDVEVTPKTRLVTTFEPKWEEGAKTSQVIYDIEIEGEFCKLTVTHTGLQHHHSEGTADGWTRSLAGLKTWLETGEAANFGGDHLWEAEASAPWSPTTST</sequence>
<name>A0A2T0X6U6_9RHOB</name>
<dbReference type="InterPro" id="IPR013538">
    <property type="entry name" value="ASHA1/2-like_C"/>
</dbReference>
<gene>
    <name evidence="3" type="ORF">BCF33_0253</name>
</gene>
<organism evidence="3 4">
    <name type="scientific">Hasllibacter halocynthiae</name>
    <dbReference type="NCBI Taxonomy" id="595589"/>
    <lineage>
        <taxon>Bacteria</taxon>
        <taxon>Pseudomonadati</taxon>
        <taxon>Pseudomonadota</taxon>
        <taxon>Alphaproteobacteria</taxon>
        <taxon>Rhodobacterales</taxon>
        <taxon>Roseobacteraceae</taxon>
        <taxon>Hasllibacter</taxon>
    </lineage>
</organism>
<dbReference type="InterPro" id="IPR011991">
    <property type="entry name" value="ArsR-like_HTH"/>
</dbReference>
<dbReference type="NCBIfam" id="NF033788">
    <property type="entry name" value="HTH_metalloreg"/>
    <property type="match status" value="1"/>
</dbReference>
<evidence type="ECO:0000313" key="3">
    <source>
        <dbReference type="EMBL" id="PRY94659.1"/>
    </source>
</evidence>
<dbReference type="GO" id="GO:0003700">
    <property type="term" value="F:DNA-binding transcription factor activity"/>
    <property type="evidence" value="ECO:0007669"/>
    <property type="project" value="InterPro"/>
</dbReference>
<dbReference type="InterPro" id="IPR036388">
    <property type="entry name" value="WH-like_DNA-bd_sf"/>
</dbReference>
<dbReference type="CDD" id="cd00090">
    <property type="entry name" value="HTH_ARSR"/>
    <property type="match status" value="1"/>
</dbReference>
<dbReference type="InterPro" id="IPR036390">
    <property type="entry name" value="WH_DNA-bd_sf"/>
</dbReference>
<dbReference type="Pfam" id="PF08327">
    <property type="entry name" value="AHSA1"/>
    <property type="match status" value="1"/>
</dbReference>
<dbReference type="SMART" id="SM00418">
    <property type="entry name" value="HTH_ARSR"/>
    <property type="match status" value="1"/>
</dbReference>
<dbReference type="PROSITE" id="PS50987">
    <property type="entry name" value="HTH_ARSR_2"/>
    <property type="match status" value="1"/>
</dbReference>
<dbReference type="EMBL" id="PVTT01000001">
    <property type="protein sequence ID" value="PRY94659.1"/>
    <property type="molecule type" value="Genomic_DNA"/>
</dbReference>
<protein>
    <submittedName>
        <fullName evidence="3">ArsR family transcriptional regulator</fullName>
    </submittedName>
</protein>
<dbReference type="SUPFAM" id="SSF55961">
    <property type="entry name" value="Bet v1-like"/>
    <property type="match status" value="1"/>
</dbReference>
<evidence type="ECO:0000313" key="4">
    <source>
        <dbReference type="Proteomes" id="UP000238801"/>
    </source>
</evidence>
<dbReference type="RefSeq" id="WP_106159137.1">
    <property type="nucleotide sequence ID" value="NZ_PVTT01000001.1"/>
</dbReference>
<dbReference type="Pfam" id="PF12840">
    <property type="entry name" value="HTH_20"/>
    <property type="match status" value="1"/>
</dbReference>
<comment type="similarity">
    <text evidence="1">Belongs to the AHA1 family.</text>
</comment>
<accession>A0A2T0X6U6</accession>
<evidence type="ECO:0000259" key="2">
    <source>
        <dbReference type="PROSITE" id="PS50987"/>
    </source>
</evidence>
<feature type="domain" description="HTH arsR-type" evidence="2">
    <location>
        <begin position="1"/>
        <end position="88"/>
    </location>
</feature>
<dbReference type="PRINTS" id="PR00778">
    <property type="entry name" value="HTHARSR"/>
</dbReference>
<keyword evidence="4" id="KW-1185">Reference proteome</keyword>
<dbReference type="InterPro" id="IPR023393">
    <property type="entry name" value="START-like_dom_sf"/>
</dbReference>
<dbReference type="SUPFAM" id="SSF46785">
    <property type="entry name" value="Winged helix' DNA-binding domain"/>
    <property type="match status" value="1"/>
</dbReference>
<dbReference type="PANTHER" id="PTHR38600">
    <property type="entry name" value="TRANSCRIPTIONAL REGULATORY PROTEIN"/>
    <property type="match status" value="1"/>
</dbReference>
<dbReference type="AlphaFoldDB" id="A0A2T0X6U6"/>
<dbReference type="Proteomes" id="UP000238801">
    <property type="component" value="Unassembled WGS sequence"/>
</dbReference>